<keyword evidence="2" id="KW-1185">Reference proteome</keyword>
<gene>
    <name evidence="1" type="ORF">GMD78_13460</name>
</gene>
<dbReference type="Proteomes" id="UP000469125">
    <property type="component" value="Unassembled WGS sequence"/>
</dbReference>
<dbReference type="InterPro" id="IPR021247">
    <property type="entry name" value="DUF2785"/>
</dbReference>
<name>A0A6N8FIF0_9BACI</name>
<protein>
    <submittedName>
        <fullName evidence="1">DUF2785 domain-containing protein</fullName>
    </submittedName>
</protein>
<dbReference type="Pfam" id="PF10978">
    <property type="entry name" value="DUF2785"/>
    <property type="match status" value="1"/>
</dbReference>
<evidence type="ECO:0000313" key="1">
    <source>
        <dbReference type="EMBL" id="MUK89370.1"/>
    </source>
</evidence>
<organism evidence="1 2">
    <name type="scientific">Ornithinibacillus caprae</name>
    <dbReference type="NCBI Taxonomy" id="2678566"/>
    <lineage>
        <taxon>Bacteria</taxon>
        <taxon>Bacillati</taxon>
        <taxon>Bacillota</taxon>
        <taxon>Bacilli</taxon>
        <taxon>Bacillales</taxon>
        <taxon>Bacillaceae</taxon>
        <taxon>Ornithinibacillus</taxon>
    </lineage>
</organism>
<sequence length="262" mass="30368">MNRSKLKKRLIELRKHNYQDLDEIELSTLTNAMLKHIGDPDSKLRDTLIYNSFTYLIVHDYYSDDDLKGLLENVLTKDYLFYGLGEKGDNSVFTRSFSTLLIALILHVNLKRKFLSINELRRLSNLLLVYLEREVDVRGLIEGSGWAHSIAHVADAIDELAKQQDLTSKELETLLVAIMDKMSFNEDYFLFEENERMAIPTMTILSRGSDDKVLINRIEEVSKDLYTNFSSDERSQLICRYCEAIFTGFVFSIRSCRAKPRA</sequence>
<evidence type="ECO:0000313" key="2">
    <source>
        <dbReference type="Proteomes" id="UP000469125"/>
    </source>
</evidence>
<dbReference type="AlphaFoldDB" id="A0A6N8FIF0"/>
<accession>A0A6N8FIF0</accession>
<comment type="caution">
    <text evidence="1">The sequence shown here is derived from an EMBL/GenBank/DDBJ whole genome shotgun (WGS) entry which is preliminary data.</text>
</comment>
<proteinExistence type="predicted"/>
<reference evidence="1 2" key="1">
    <citation type="submission" date="2019-11" db="EMBL/GenBank/DDBJ databases">
        <authorList>
            <person name="Li X."/>
        </authorList>
    </citation>
    <scope>NUCLEOTIDE SEQUENCE [LARGE SCALE GENOMIC DNA]</scope>
    <source>
        <strain evidence="1 2">L9</strain>
    </source>
</reference>
<dbReference type="RefSeq" id="WP_155669347.1">
    <property type="nucleotide sequence ID" value="NZ_WOCA01000011.1"/>
</dbReference>
<dbReference type="EMBL" id="WOCA01000011">
    <property type="protein sequence ID" value="MUK89370.1"/>
    <property type="molecule type" value="Genomic_DNA"/>
</dbReference>